<evidence type="ECO:0000259" key="6">
    <source>
        <dbReference type="PROSITE" id="PS50928"/>
    </source>
</evidence>
<proteinExistence type="inferred from homology"/>
<accession>A0A239Q280</accession>
<keyword evidence="5" id="KW-0813">Transport</keyword>
<keyword evidence="4 5" id="KW-0472">Membrane</keyword>
<organism evidence="7 8">
    <name type="scientific">Paracoccus seriniphilus</name>
    <dbReference type="NCBI Taxonomy" id="184748"/>
    <lineage>
        <taxon>Bacteria</taxon>
        <taxon>Pseudomonadati</taxon>
        <taxon>Pseudomonadota</taxon>
        <taxon>Alphaproteobacteria</taxon>
        <taxon>Rhodobacterales</taxon>
        <taxon>Paracoccaceae</taxon>
        <taxon>Paracoccus</taxon>
    </lineage>
</organism>
<comment type="similarity">
    <text evidence="5">Belongs to the binding-protein-dependent transport system permease family.</text>
</comment>
<sequence>MIENLSDRRWRRLGITPLLLLYGLIAILPVLNLFWSSFFSIDWVAGAEQREFVGLGNYARIPSDSFYGVGAANTVFFAVTTVVIQMVLGFALALVVSRSKIRSNAYRTIFILPILIPGIVVGAIWRLMFDVDFGVINQVIGLVGIEPLAWTARAGLAMLSIIVVDIWHWTPFVFLLLFAGLQGLPEDVFEAARVDGTPFWRELWCITLPLMLPTLVVTLLFRIILAFKVFDEIYLLTSGGPGTATEVISFSIFRTFFIADDVGYGSAISFTTMFVIALLIVIALGVQARARASQ</sequence>
<evidence type="ECO:0000256" key="1">
    <source>
        <dbReference type="ARBA" id="ARBA00004651"/>
    </source>
</evidence>
<dbReference type="GO" id="GO:0005886">
    <property type="term" value="C:plasma membrane"/>
    <property type="evidence" value="ECO:0007669"/>
    <property type="project" value="UniProtKB-SubCell"/>
</dbReference>
<feature type="transmembrane region" description="Helical" evidence="5">
    <location>
        <begin position="75"/>
        <end position="96"/>
    </location>
</feature>
<dbReference type="Proteomes" id="UP000198307">
    <property type="component" value="Unassembled WGS sequence"/>
</dbReference>
<dbReference type="Pfam" id="PF00528">
    <property type="entry name" value="BPD_transp_1"/>
    <property type="match status" value="1"/>
</dbReference>
<keyword evidence="8" id="KW-1185">Reference proteome</keyword>
<evidence type="ECO:0000313" key="7">
    <source>
        <dbReference type="EMBL" id="SNT76661.1"/>
    </source>
</evidence>
<keyword evidence="2 5" id="KW-0812">Transmembrane</keyword>
<evidence type="ECO:0000256" key="4">
    <source>
        <dbReference type="ARBA" id="ARBA00023136"/>
    </source>
</evidence>
<comment type="subcellular location">
    <subcellularLocation>
        <location evidence="1 5">Cell membrane</location>
        <topology evidence="1 5">Multi-pass membrane protein</topology>
    </subcellularLocation>
</comment>
<protein>
    <submittedName>
        <fullName evidence="7">Multiple sugar transport system permease protein</fullName>
    </submittedName>
</protein>
<evidence type="ECO:0000256" key="3">
    <source>
        <dbReference type="ARBA" id="ARBA00022989"/>
    </source>
</evidence>
<dbReference type="PANTHER" id="PTHR43759:SF1">
    <property type="entry name" value="GLUCOSE IMPORT SYSTEM PERMEASE PROTEIN GLCT"/>
    <property type="match status" value="1"/>
</dbReference>
<gene>
    <name evidence="7" type="ORF">SAMN05444959_1243</name>
</gene>
<dbReference type="PROSITE" id="PS50928">
    <property type="entry name" value="ABC_TM1"/>
    <property type="match status" value="1"/>
</dbReference>
<feature type="transmembrane region" description="Helical" evidence="5">
    <location>
        <begin position="199"/>
        <end position="221"/>
    </location>
</feature>
<dbReference type="InterPro" id="IPR035906">
    <property type="entry name" value="MetI-like_sf"/>
</dbReference>
<feature type="transmembrane region" description="Helical" evidence="5">
    <location>
        <begin position="12"/>
        <end position="35"/>
    </location>
</feature>
<feature type="transmembrane region" description="Helical" evidence="5">
    <location>
        <begin position="263"/>
        <end position="286"/>
    </location>
</feature>
<dbReference type="Gene3D" id="1.10.3720.10">
    <property type="entry name" value="MetI-like"/>
    <property type="match status" value="1"/>
</dbReference>
<dbReference type="GO" id="GO:0055085">
    <property type="term" value="P:transmembrane transport"/>
    <property type="evidence" value="ECO:0007669"/>
    <property type="project" value="InterPro"/>
</dbReference>
<evidence type="ECO:0000256" key="2">
    <source>
        <dbReference type="ARBA" id="ARBA00022692"/>
    </source>
</evidence>
<dbReference type="AlphaFoldDB" id="A0A239Q280"/>
<name>A0A239Q280_9RHOB</name>
<dbReference type="EMBL" id="FZQB01000024">
    <property type="protein sequence ID" value="SNT76661.1"/>
    <property type="molecule type" value="Genomic_DNA"/>
</dbReference>
<feature type="transmembrane region" description="Helical" evidence="5">
    <location>
        <begin position="233"/>
        <end position="257"/>
    </location>
</feature>
<feature type="transmembrane region" description="Helical" evidence="5">
    <location>
        <begin position="159"/>
        <end position="179"/>
    </location>
</feature>
<keyword evidence="7" id="KW-0762">Sugar transport</keyword>
<evidence type="ECO:0000313" key="8">
    <source>
        <dbReference type="Proteomes" id="UP000198307"/>
    </source>
</evidence>
<keyword evidence="3 5" id="KW-1133">Transmembrane helix</keyword>
<dbReference type="InterPro" id="IPR000515">
    <property type="entry name" value="MetI-like"/>
</dbReference>
<feature type="domain" description="ABC transmembrane type-1" evidence="6">
    <location>
        <begin position="71"/>
        <end position="285"/>
    </location>
</feature>
<evidence type="ECO:0000256" key="5">
    <source>
        <dbReference type="RuleBase" id="RU363032"/>
    </source>
</evidence>
<feature type="transmembrane region" description="Helical" evidence="5">
    <location>
        <begin position="135"/>
        <end position="152"/>
    </location>
</feature>
<dbReference type="CDD" id="cd06261">
    <property type="entry name" value="TM_PBP2"/>
    <property type="match status" value="1"/>
</dbReference>
<dbReference type="PANTHER" id="PTHR43759">
    <property type="entry name" value="TREHALOSE TRANSPORT SYSTEM PERMEASE PROTEIN SUGA"/>
    <property type="match status" value="1"/>
</dbReference>
<dbReference type="InterPro" id="IPR052730">
    <property type="entry name" value="Sugar_ABC_transporter"/>
</dbReference>
<feature type="transmembrane region" description="Helical" evidence="5">
    <location>
        <begin position="108"/>
        <end position="129"/>
    </location>
</feature>
<dbReference type="RefSeq" id="WP_089345958.1">
    <property type="nucleotide sequence ID" value="NZ_CP067131.1"/>
</dbReference>
<reference evidence="7 8" key="1">
    <citation type="submission" date="2017-07" db="EMBL/GenBank/DDBJ databases">
        <authorList>
            <person name="Sun Z.S."/>
            <person name="Albrecht U."/>
            <person name="Echele G."/>
            <person name="Lee C.C."/>
        </authorList>
    </citation>
    <scope>NUCLEOTIDE SEQUENCE [LARGE SCALE GENOMIC DNA]</scope>
    <source>
        <strain evidence="7 8">DSM 14827</strain>
    </source>
</reference>
<dbReference type="SUPFAM" id="SSF161098">
    <property type="entry name" value="MetI-like"/>
    <property type="match status" value="1"/>
</dbReference>
<dbReference type="OrthoDB" id="9805108at2"/>